<name>A0A822V252_AGRTU</name>
<gene>
    <name evidence="1" type="ORF">AGR4A_Cc260067</name>
</gene>
<reference evidence="1 2" key="1">
    <citation type="submission" date="2016-01" db="EMBL/GenBank/DDBJ databases">
        <authorList>
            <person name="Regsiter A."/>
            <person name="william w."/>
        </authorList>
    </citation>
    <scope>NUCLEOTIDE SEQUENCE [LARGE SCALE GENOMIC DNA]</scope>
    <source>
        <strain evidence="1 2">B6</strain>
    </source>
</reference>
<dbReference type="Proteomes" id="UP000192074">
    <property type="component" value="Unassembled WGS sequence"/>
</dbReference>
<accession>A0A822V252</accession>
<sequence length="133" mass="14832">MIRRRPTSSPPPRAISTSRFGSWKRMCRKRAERKNRPPQQQSARMIRALFSRIQASVAPQNGKPDVPQHLVIENAPLGAADKNRCALIGNVATAILKTLETYAIENILQIGNLLRRQLCANPFKSCVRQGSSS</sequence>
<comment type="caution">
    <text evidence="1">The sequence shown here is derived from an EMBL/GenBank/DDBJ whole genome shotgun (WGS) entry which is preliminary data.</text>
</comment>
<evidence type="ECO:0000313" key="1">
    <source>
        <dbReference type="EMBL" id="CVI17542.1"/>
    </source>
</evidence>
<dbReference type="AlphaFoldDB" id="A0A822V252"/>
<protein>
    <submittedName>
        <fullName evidence="1">Uncharacterized protein</fullName>
    </submittedName>
</protein>
<evidence type="ECO:0000313" key="2">
    <source>
        <dbReference type="Proteomes" id="UP000192074"/>
    </source>
</evidence>
<proteinExistence type="predicted"/>
<dbReference type="EMBL" id="FCNL01000019">
    <property type="protein sequence ID" value="CVI17542.1"/>
    <property type="molecule type" value="Genomic_DNA"/>
</dbReference>
<organism evidence="1 2">
    <name type="scientific">Agrobacterium tumefaciens str. B6</name>
    <dbReference type="NCBI Taxonomy" id="1183423"/>
    <lineage>
        <taxon>Bacteria</taxon>
        <taxon>Pseudomonadati</taxon>
        <taxon>Pseudomonadota</taxon>
        <taxon>Alphaproteobacteria</taxon>
        <taxon>Hyphomicrobiales</taxon>
        <taxon>Rhizobiaceae</taxon>
        <taxon>Rhizobium/Agrobacterium group</taxon>
        <taxon>Agrobacterium</taxon>
        <taxon>Agrobacterium tumefaciens complex</taxon>
    </lineage>
</organism>